<organism evidence="9 10">
    <name type="scientific">Ohtaekwangia koreensis</name>
    <dbReference type="NCBI Taxonomy" id="688867"/>
    <lineage>
        <taxon>Bacteria</taxon>
        <taxon>Pseudomonadati</taxon>
        <taxon>Bacteroidota</taxon>
        <taxon>Cytophagia</taxon>
        <taxon>Cytophagales</taxon>
        <taxon>Fulvivirgaceae</taxon>
        <taxon>Ohtaekwangia</taxon>
    </lineage>
</organism>
<dbReference type="InterPro" id="IPR015797">
    <property type="entry name" value="NUDIX_hydrolase-like_dom_sf"/>
</dbReference>
<comment type="catalytic activity">
    <reaction evidence="1">
        <text>GDP-alpha-D-mannose + H2O = alpha-D-mannose 1-phosphate + GMP + 2 H(+)</text>
        <dbReference type="Rhea" id="RHEA:27978"/>
        <dbReference type="ChEBI" id="CHEBI:15377"/>
        <dbReference type="ChEBI" id="CHEBI:15378"/>
        <dbReference type="ChEBI" id="CHEBI:57527"/>
        <dbReference type="ChEBI" id="CHEBI:58115"/>
        <dbReference type="ChEBI" id="CHEBI:58409"/>
    </reaction>
</comment>
<dbReference type="GO" id="GO:0016787">
    <property type="term" value="F:hydrolase activity"/>
    <property type="evidence" value="ECO:0007669"/>
    <property type="project" value="UniProtKB-KW"/>
</dbReference>
<name>A0A1T5MLA6_9BACT</name>
<evidence type="ECO:0000256" key="7">
    <source>
        <dbReference type="ARBA" id="ARBA00032272"/>
    </source>
</evidence>
<dbReference type="PROSITE" id="PS00893">
    <property type="entry name" value="NUDIX_BOX"/>
    <property type="match status" value="1"/>
</dbReference>
<evidence type="ECO:0000259" key="8">
    <source>
        <dbReference type="PROSITE" id="PS51462"/>
    </source>
</evidence>
<protein>
    <recommendedName>
        <fullName evidence="4">GDP-mannose pyrophosphatase</fullName>
    </recommendedName>
    <alternativeName>
        <fullName evidence="6">GDP-mannose hydrolase</fullName>
    </alternativeName>
    <alternativeName>
        <fullName evidence="7">GDPMK</fullName>
    </alternativeName>
</protein>
<evidence type="ECO:0000256" key="4">
    <source>
        <dbReference type="ARBA" id="ARBA00016377"/>
    </source>
</evidence>
<evidence type="ECO:0000256" key="2">
    <source>
        <dbReference type="ARBA" id="ARBA00001946"/>
    </source>
</evidence>
<reference evidence="9 10" key="1">
    <citation type="submission" date="2017-02" db="EMBL/GenBank/DDBJ databases">
        <authorList>
            <person name="Peterson S.W."/>
        </authorList>
    </citation>
    <scope>NUCLEOTIDE SEQUENCE [LARGE SCALE GENOMIC DNA]</scope>
    <source>
        <strain evidence="9 10">DSM 25262</strain>
    </source>
</reference>
<evidence type="ECO:0000256" key="3">
    <source>
        <dbReference type="ARBA" id="ARBA00007275"/>
    </source>
</evidence>
<keyword evidence="10" id="KW-1185">Reference proteome</keyword>
<evidence type="ECO:0000256" key="6">
    <source>
        <dbReference type="ARBA" id="ARBA00032162"/>
    </source>
</evidence>
<keyword evidence="5" id="KW-0378">Hydrolase</keyword>
<dbReference type="PANTHER" id="PTHR11839">
    <property type="entry name" value="UDP/ADP-SUGAR PYROPHOSPHATASE"/>
    <property type="match status" value="1"/>
</dbReference>
<feature type="domain" description="Nudix hydrolase" evidence="8">
    <location>
        <begin position="46"/>
        <end position="175"/>
    </location>
</feature>
<dbReference type="CDD" id="cd24161">
    <property type="entry name" value="NUDIX_ADPRase_Ndx2"/>
    <property type="match status" value="1"/>
</dbReference>
<dbReference type="Gene3D" id="3.90.79.10">
    <property type="entry name" value="Nucleoside Triphosphate Pyrophosphohydrolase"/>
    <property type="match status" value="1"/>
</dbReference>
<dbReference type="PANTHER" id="PTHR11839:SF18">
    <property type="entry name" value="NUDIX HYDROLASE DOMAIN-CONTAINING PROTEIN"/>
    <property type="match status" value="1"/>
</dbReference>
<dbReference type="GO" id="GO:0006753">
    <property type="term" value="P:nucleoside phosphate metabolic process"/>
    <property type="evidence" value="ECO:0007669"/>
    <property type="project" value="TreeGrafter"/>
</dbReference>
<dbReference type="Proteomes" id="UP000190961">
    <property type="component" value="Unassembled WGS sequence"/>
</dbReference>
<dbReference type="GO" id="GO:0019693">
    <property type="term" value="P:ribose phosphate metabolic process"/>
    <property type="evidence" value="ECO:0007669"/>
    <property type="project" value="TreeGrafter"/>
</dbReference>
<evidence type="ECO:0000256" key="1">
    <source>
        <dbReference type="ARBA" id="ARBA00000847"/>
    </source>
</evidence>
<comment type="cofactor">
    <cofactor evidence="2">
        <name>Mg(2+)</name>
        <dbReference type="ChEBI" id="CHEBI:18420"/>
    </cofactor>
</comment>
<dbReference type="GO" id="GO:0005829">
    <property type="term" value="C:cytosol"/>
    <property type="evidence" value="ECO:0007669"/>
    <property type="project" value="TreeGrafter"/>
</dbReference>
<evidence type="ECO:0000313" key="10">
    <source>
        <dbReference type="Proteomes" id="UP000190961"/>
    </source>
</evidence>
<dbReference type="Pfam" id="PF00293">
    <property type="entry name" value="NUDIX"/>
    <property type="match status" value="1"/>
</dbReference>
<evidence type="ECO:0000256" key="5">
    <source>
        <dbReference type="ARBA" id="ARBA00022801"/>
    </source>
</evidence>
<comment type="similarity">
    <text evidence="3">Belongs to the Nudix hydrolase family. NudK subfamily.</text>
</comment>
<accession>A0A1T5MLA6</accession>
<proteinExistence type="inferred from homology"/>
<dbReference type="EMBL" id="FUZU01000005">
    <property type="protein sequence ID" value="SKC89002.1"/>
    <property type="molecule type" value="Genomic_DNA"/>
</dbReference>
<dbReference type="AlphaFoldDB" id="A0A1T5MLA6"/>
<evidence type="ECO:0000313" key="9">
    <source>
        <dbReference type="EMBL" id="SKC89002.1"/>
    </source>
</evidence>
<dbReference type="RefSeq" id="WP_079690243.1">
    <property type="nucleotide sequence ID" value="NZ_FUZU01000005.1"/>
</dbReference>
<dbReference type="InterPro" id="IPR000086">
    <property type="entry name" value="NUDIX_hydrolase_dom"/>
</dbReference>
<sequence>MNQKEIKNPWTTLSGEEKYENRWIQVTEYQVLNPSGGKGIYGKVHFRNKAIGVIPVDHEGNTWLVGQFRYTLNEFQWEIPEGGAPLSEDPLDAAKRELQEETGITAKKWTRIARLHTSNSVTDEEGFLFLAEDLEYGVNNLEETEADLKVWKLPLQEAIDMVMRGEITDSLSVIGLLTLGRLKKI</sequence>
<dbReference type="STRING" id="688867.SAMN05660236_5743"/>
<gene>
    <name evidence="9" type="ORF">SAMN05660236_5743</name>
</gene>
<dbReference type="SUPFAM" id="SSF55811">
    <property type="entry name" value="Nudix"/>
    <property type="match status" value="1"/>
</dbReference>
<dbReference type="PROSITE" id="PS51462">
    <property type="entry name" value="NUDIX"/>
    <property type="match status" value="1"/>
</dbReference>
<dbReference type="InterPro" id="IPR020084">
    <property type="entry name" value="NUDIX_hydrolase_CS"/>
</dbReference>
<dbReference type="OrthoDB" id="9806150at2"/>